<dbReference type="KEGG" id="eff:skT53_09040"/>
<evidence type="ECO:0008006" key="5">
    <source>
        <dbReference type="Google" id="ProtNLM"/>
    </source>
</evidence>
<evidence type="ECO:0000313" key="4">
    <source>
        <dbReference type="Proteomes" id="UP000593802"/>
    </source>
</evidence>
<sequence length="183" mass="20510">MNAFDRLLLFLYSLATAILSVMLGAHIFGFGWLNGLLDFYPYELLVGIVLLLAVSLRFLFLRSGKTREQQAISHKTELGDVRISFQTIESLTERAVRLVKGINDLKTKVRLSESGIRIAIRVTVDPDLEIPQLTSTVQQKVKDYVESTTGVTVENVVVYVSDVVKSQAGKKMPVRPRVESRVE</sequence>
<keyword evidence="2" id="KW-0812">Transmembrane</keyword>
<evidence type="ECO:0000313" key="3">
    <source>
        <dbReference type="EMBL" id="BCJ85919.1"/>
    </source>
</evidence>
<dbReference type="InterPro" id="IPR005531">
    <property type="entry name" value="Asp23"/>
</dbReference>
<protein>
    <recommendedName>
        <fullName evidence="5">Alkaline shock response membrane anchor protein AmaP</fullName>
    </recommendedName>
</protein>
<reference evidence="3 4" key="1">
    <citation type="submission" date="2020-08" db="EMBL/GenBank/DDBJ databases">
        <title>Complete Genome Sequence of Effusibacillus dendaii Strain skT53, Isolated from Farmland soil.</title>
        <authorList>
            <person name="Konishi T."/>
            <person name="Kawasaki H."/>
        </authorList>
    </citation>
    <scope>NUCLEOTIDE SEQUENCE [LARGE SCALE GENOMIC DNA]</scope>
    <source>
        <strain evidence="4">skT53</strain>
    </source>
</reference>
<gene>
    <name evidence="3" type="ORF">skT53_09040</name>
</gene>
<dbReference type="RefSeq" id="WP_200759982.1">
    <property type="nucleotide sequence ID" value="NZ_AP023366.1"/>
</dbReference>
<dbReference type="NCBIfam" id="NF033218">
    <property type="entry name" value="anchor_AmaP"/>
    <property type="match status" value="1"/>
</dbReference>
<dbReference type="Pfam" id="PF03780">
    <property type="entry name" value="Asp23"/>
    <property type="match status" value="1"/>
</dbReference>
<keyword evidence="2" id="KW-0472">Membrane</keyword>
<evidence type="ECO:0000256" key="1">
    <source>
        <dbReference type="ARBA" id="ARBA00005721"/>
    </source>
</evidence>
<name>A0A7I8DAD6_9BACL</name>
<feature type="transmembrane region" description="Helical" evidence="2">
    <location>
        <begin position="7"/>
        <end position="33"/>
    </location>
</feature>
<organism evidence="3 4">
    <name type="scientific">Effusibacillus dendaii</name>
    <dbReference type="NCBI Taxonomy" id="2743772"/>
    <lineage>
        <taxon>Bacteria</taxon>
        <taxon>Bacillati</taxon>
        <taxon>Bacillota</taxon>
        <taxon>Bacilli</taxon>
        <taxon>Bacillales</taxon>
        <taxon>Alicyclobacillaceae</taxon>
        <taxon>Effusibacillus</taxon>
    </lineage>
</organism>
<comment type="similarity">
    <text evidence="1">Belongs to the asp23 family.</text>
</comment>
<accession>A0A7I8DAD6</accession>
<evidence type="ECO:0000256" key="2">
    <source>
        <dbReference type="SAM" id="Phobius"/>
    </source>
</evidence>
<proteinExistence type="inferred from homology"/>
<feature type="transmembrane region" description="Helical" evidence="2">
    <location>
        <begin position="39"/>
        <end position="60"/>
    </location>
</feature>
<dbReference type="AlphaFoldDB" id="A0A7I8DAD6"/>
<dbReference type="EMBL" id="AP023366">
    <property type="protein sequence ID" value="BCJ85919.1"/>
    <property type="molecule type" value="Genomic_DNA"/>
</dbReference>
<dbReference type="Proteomes" id="UP000593802">
    <property type="component" value="Chromosome"/>
</dbReference>
<keyword evidence="2" id="KW-1133">Transmembrane helix</keyword>
<keyword evidence="4" id="KW-1185">Reference proteome</keyword>